<dbReference type="InterPro" id="IPR015927">
    <property type="entry name" value="Peptidase_S24_S26A/B/C"/>
</dbReference>
<dbReference type="KEGG" id="rher:EHE19_017460"/>
<dbReference type="OrthoDB" id="3191897at2"/>
<dbReference type="SUPFAM" id="SSF51306">
    <property type="entry name" value="LexA/Signal peptidase"/>
    <property type="match status" value="1"/>
</dbReference>
<protein>
    <submittedName>
        <fullName evidence="2">S24/S26 family peptidase</fullName>
    </submittedName>
</protein>
<dbReference type="InterPro" id="IPR036286">
    <property type="entry name" value="LexA/Signal_pep-like_sf"/>
</dbReference>
<feature type="domain" description="Peptidase S24/S26A/S26B/S26C" evidence="1">
    <location>
        <begin position="11"/>
        <end position="100"/>
    </location>
</feature>
<dbReference type="RefSeq" id="WP_137697380.1">
    <property type="nucleotide sequence ID" value="NZ_CP061336.1"/>
</dbReference>
<sequence>MCEVKKIKSAEMFPVIKEILDGGGRAWITVTGMSMYPFLREDEDSVELSSASIDTIKRGDIVLIKRVTGEYILHRVLRTEKDSFYIIGDAQQWVEGPLAPEQLVAVVTAVKRNKHQFTCQSKFWVLLVKIWINVIPLRHLFLKGIRFFAKAKKVIIHAQA</sequence>
<name>A0A4U7JHV9_9FIRM</name>
<dbReference type="Proteomes" id="UP000306409">
    <property type="component" value="Chromosome"/>
</dbReference>
<dbReference type="Gene3D" id="2.10.109.10">
    <property type="entry name" value="Umud Fragment, subunit A"/>
    <property type="match status" value="1"/>
</dbReference>
<proteinExistence type="predicted"/>
<dbReference type="Pfam" id="PF00717">
    <property type="entry name" value="Peptidase_S24"/>
    <property type="match status" value="1"/>
</dbReference>
<evidence type="ECO:0000313" key="3">
    <source>
        <dbReference type="Proteomes" id="UP000306409"/>
    </source>
</evidence>
<gene>
    <name evidence="2" type="ORF">EHE19_017460</name>
</gene>
<dbReference type="AlphaFoldDB" id="A0A4U7JHV9"/>
<evidence type="ECO:0000259" key="1">
    <source>
        <dbReference type="Pfam" id="PF00717"/>
    </source>
</evidence>
<reference evidence="2 3" key="1">
    <citation type="submission" date="2020-09" db="EMBL/GenBank/DDBJ databases">
        <title>Characterization and genome sequencing of Ruminiclostridium sp. nov. MA18.</title>
        <authorList>
            <person name="Rettenmaier R."/>
            <person name="Kowollik M.-L."/>
            <person name="Liebl W."/>
            <person name="Zverlov V."/>
        </authorList>
    </citation>
    <scope>NUCLEOTIDE SEQUENCE [LARGE SCALE GENOMIC DNA]</scope>
    <source>
        <strain evidence="2 3">MA18</strain>
    </source>
</reference>
<accession>A0A4U7JHV9</accession>
<keyword evidence="3" id="KW-1185">Reference proteome</keyword>
<dbReference type="EMBL" id="CP061336">
    <property type="protein sequence ID" value="QNU66612.1"/>
    <property type="molecule type" value="Genomic_DNA"/>
</dbReference>
<dbReference type="CDD" id="cd06462">
    <property type="entry name" value="Peptidase_S24_S26"/>
    <property type="match status" value="1"/>
</dbReference>
<organism evidence="2 3">
    <name type="scientific">Ruminiclostridium herbifermentans</name>
    <dbReference type="NCBI Taxonomy" id="2488810"/>
    <lineage>
        <taxon>Bacteria</taxon>
        <taxon>Bacillati</taxon>
        <taxon>Bacillota</taxon>
        <taxon>Clostridia</taxon>
        <taxon>Eubacteriales</taxon>
        <taxon>Oscillospiraceae</taxon>
        <taxon>Ruminiclostridium</taxon>
    </lineage>
</organism>
<evidence type="ECO:0000313" key="2">
    <source>
        <dbReference type="EMBL" id="QNU66612.1"/>
    </source>
</evidence>